<evidence type="ECO:0000256" key="7">
    <source>
        <dbReference type="ARBA" id="ARBA00023016"/>
    </source>
</evidence>
<dbReference type="FunFam" id="1.10.287.110:FF:000031">
    <property type="entry name" value="Molecular chaperone DnaJ"/>
    <property type="match status" value="1"/>
</dbReference>
<keyword evidence="1 9" id="KW-0963">Cytoplasm</keyword>
<dbReference type="SMART" id="SM00271">
    <property type="entry name" value="DnaJ"/>
    <property type="match status" value="1"/>
</dbReference>
<evidence type="ECO:0000259" key="12">
    <source>
        <dbReference type="PROSITE" id="PS51188"/>
    </source>
</evidence>
<dbReference type="AlphaFoldDB" id="A0A6J4UKV2"/>
<keyword evidence="2 9" id="KW-0235">DNA replication</keyword>
<comment type="similarity">
    <text evidence="9">Belongs to the DnaJ family.</text>
</comment>
<keyword evidence="5 9" id="KW-0863">Zinc-finger</keyword>
<evidence type="ECO:0000259" key="11">
    <source>
        <dbReference type="PROSITE" id="PS50076"/>
    </source>
</evidence>
<evidence type="ECO:0000256" key="4">
    <source>
        <dbReference type="ARBA" id="ARBA00022737"/>
    </source>
</evidence>
<comment type="function">
    <text evidence="9">Participates actively in the response to hyperosmotic and heat shock by preventing the aggregation of stress-denatured proteins and by disaggregating proteins, also in an autonomous, DnaK-independent fashion. Unfolded proteins bind initially to DnaJ; upon interaction with the DnaJ-bound protein, DnaK hydrolyzes its bound ATP, resulting in the formation of a stable complex. GrpE releases ADP from DnaK; ATP binding to DnaK triggers the release of the substrate protein, thus completing the reaction cycle. Several rounds of ATP-dependent interactions between DnaJ, DnaK and GrpE are required for fully efficient folding. Also involved, together with DnaK and GrpE, in the DNA replication of plasmids through activation of initiation proteins.</text>
</comment>
<feature type="binding site" evidence="9">
    <location>
        <position position="165"/>
    </location>
    <ligand>
        <name>Zn(2+)</name>
        <dbReference type="ChEBI" id="CHEBI:29105"/>
        <label>2</label>
    </ligand>
</feature>
<dbReference type="Pfam" id="PF01556">
    <property type="entry name" value="DnaJ_C"/>
    <property type="match status" value="1"/>
</dbReference>
<evidence type="ECO:0000256" key="9">
    <source>
        <dbReference type="HAMAP-Rule" id="MF_01152"/>
    </source>
</evidence>
<dbReference type="PROSITE" id="PS51188">
    <property type="entry name" value="ZF_CR"/>
    <property type="match status" value="1"/>
</dbReference>
<dbReference type="GO" id="GO:0005737">
    <property type="term" value="C:cytoplasm"/>
    <property type="evidence" value="ECO:0007669"/>
    <property type="project" value="UniProtKB-SubCell"/>
</dbReference>
<comment type="subunit">
    <text evidence="9">Homodimer.</text>
</comment>
<feature type="binding site" evidence="9">
    <location>
        <position position="162"/>
    </location>
    <ligand>
        <name>Zn(2+)</name>
        <dbReference type="ChEBI" id="CHEBI:29105"/>
        <label>2</label>
    </ligand>
</feature>
<dbReference type="SUPFAM" id="SSF46565">
    <property type="entry name" value="Chaperone J-domain"/>
    <property type="match status" value="1"/>
</dbReference>
<keyword evidence="7 9" id="KW-0346">Stress response</keyword>
<dbReference type="PROSITE" id="PS00636">
    <property type="entry name" value="DNAJ_1"/>
    <property type="match status" value="1"/>
</dbReference>
<keyword evidence="8 9" id="KW-0143">Chaperone</keyword>
<dbReference type="Pfam" id="PF00226">
    <property type="entry name" value="DnaJ"/>
    <property type="match status" value="1"/>
</dbReference>
<proteinExistence type="inferred from homology"/>
<feature type="binding site" evidence="9">
    <location>
        <position position="148"/>
    </location>
    <ligand>
        <name>Zn(2+)</name>
        <dbReference type="ChEBI" id="CHEBI:29105"/>
        <label>1</label>
    </ligand>
</feature>
<dbReference type="InterPro" id="IPR036410">
    <property type="entry name" value="HSP_DnaJ_Cys-rich_dom_sf"/>
</dbReference>
<dbReference type="GO" id="GO:0031072">
    <property type="term" value="F:heat shock protein binding"/>
    <property type="evidence" value="ECO:0007669"/>
    <property type="project" value="InterPro"/>
</dbReference>
<name>A0A6J4UKV2_9BACT</name>
<comment type="subcellular location">
    <subcellularLocation>
        <location evidence="9">Cytoplasm</location>
    </subcellularLocation>
</comment>
<evidence type="ECO:0000256" key="1">
    <source>
        <dbReference type="ARBA" id="ARBA00022490"/>
    </source>
</evidence>
<dbReference type="GO" id="GO:0009408">
    <property type="term" value="P:response to heat"/>
    <property type="evidence" value="ECO:0007669"/>
    <property type="project" value="InterPro"/>
</dbReference>
<dbReference type="CDD" id="cd10719">
    <property type="entry name" value="DnaJ_zf"/>
    <property type="match status" value="1"/>
</dbReference>
<gene>
    <name evidence="9" type="primary">dnaJ</name>
    <name evidence="13" type="ORF">AVDCRST_MAG73-2891</name>
</gene>
<dbReference type="GO" id="GO:0051082">
    <property type="term" value="F:unfolded protein binding"/>
    <property type="evidence" value="ECO:0007669"/>
    <property type="project" value="UniProtKB-UniRule"/>
</dbReference>
<feature type="binding site" evidence="9">
    <location>
        <position position="202"/>
    </location>
    <ligand>
        <name>Zn(2+)</name>
        <dbReference type="ChEBI" id="CHEBI:29105"/>
        <label>1</label>
    </ligand>
</feature>
<dbReference type="NCBIfam" id="TIGR02349">
    <property type="entry name" value="DnaJ_bact"/>
    <property type="match status" value="1"/>
</dbReference>
<dbReference type="NCBIfam" id="NF008035">
    <property type="entry name" value="PRK10767.1"/>
    <property type="match status" value="1"/>
</dbReference>
<evidence type="ECO:0000256" key="8">
    <source>
        <dbReference type="ARBA" id="ARBA00023186"/>
    </source>
</evidence>
<sequence>MTDKRDYYEVLGLGRTATADELKRAYRKQARQFHPDVNPEPGAEERFKEVTEAYEVLSDPDRRAAYDRFGHAAAGAGAGGDPFGFGGSPFGDLFESFFGGAATNTGRRRNAPQRGADLQVSVDLTFEEAVFGAEKDVEVGRLETCEACQGTKMRDGQTPPRCSTCGGSGEVRRVQQTILGQFMSAAPCSTCQGEGVIVSDPCPICRGRGRTSQVRTITVSIPPGIDENATLRLSGQGEGGAQGVTPGNLYVKVRVAPHPLFTRQNKTIQFQVGINVAQAALGDEIEVATLDGPAALKVSAGTQSGQQFRLRGKGVPDLRGGDRGDQIVTVQVMTPRELSDEQRELFELLAESLGSEITQQSAHRSFFDKVKDALGV</sequence>
<keyword evidence="3 9" id="KW-0479">Metal-binding</keyword>
<dbReference type="InterPro" id="IPR002939">
    <property type="entry name" value="DnaJ_C"/>
</dbReference>
<dbReference type="Gene3D" id="6.20.20.10">
    <property type="match status" value="2"/>
</dbReference>
<dbReference type="PRINTS" id="PR00625">
    <property type="entry name" value="JDOMAIN"/>
</dbReference>
<dbReference type="FunFam" id="2.60.260.20:FF:000005">
    <property type="entry name" value="Chaperone protein dnaJ 1, mitochondrial"/>
    <property type="match status" value="1"/>
</dbReference>
<organism evidence="13">
    <name type="scientific">uncultured Thermomicrobiales bacterium</name>
    <dbReference type="NCBI Taxonomy" id="1645740"/>
    <lineage>
        <taxon>Bacteria</taxon>
        <taxon>Pseudomonadati</taxon>
        <taxon>Thermomicrobiota</taxon>
        <taxon>Thermomicrobia</taxon>
        <taxon>Thermomicrobiales</taxon>
        <taxon>environmental samples</taxon>
    </lineage>
</organism>
<dbReference type="EMBL" id="CADCWE010000192">
    <property type="protein sequence ID" value="CAA9550761.1"/>
    <property type="molecule type" value="Genomic_DNA"/>
</dbReference>
<dbReference type="CDD" id="cd06257">
    <property type="entry name" value="DnaJ"/>
    <property type="match status" value="1"/>
</dbReference>
<dbReference type="GO" id="GO:0008270">
    <property type="term" value="F:zinc ion binding"/>
    <property type="evidence" value="ECO:0007669"/>
    <property type="project" value="UniProtKB-UniRule"/>
</dbReference>
<feature type="domain" description="J" evidence="11">
    <location>
        <begin position="6"/>
        <end position="70"/>
    </location>
</feature>
<feature type="binding site" evidence="9">
    <location>
        <position position="145"/>
    </location>
    <ligand>
        <name>Zn(2+)</name>
        <dbReference type="ChEBI" id="CHEBI:29105"/>
        <label>1</label>
    </ligand>
</feature>
<keyword evidence="6 9" id="KW-0862">Zinc</keyword>
<dbReference type="GO" id="GO:0042026">
    <property type="term" value="P:protein refolding"/>
    <property type="evidence" value="ECO:0007669"/>
    <property type="project" value="TreeGrafter"/>
</dbReference>
<evidence type="ECO:0000313" key="13">
    <source>
        <dbReference type="EMBL" id="CAA9550761.1"/>
    </source>
</evidence>
<comment type="caution">
    <text evidence="9">Lacks conserved residue(s) required for the propagation of feature annotation.</text>
</comment>
<dbReference type="PROSITE" id="PS50076">
    <property type="entry name" value="DNAJ_2"/>
    <property type="match status" value="1"/>
</dbReference>
<dbReference type="GO" id="GO:0005524">
    <property type="term" value="F:ATP binding"/>
    <property type="evidence" value="ECO:0007669"/>
    <property type="project" value="InterPro"/>
</dbReference>
<dbReference type="InterPro" id="IPR036869">
    <property type="entry name" value="J_dom_sf"/>
</dbReference>
<feature type="domain" description="CR-type" evidence="12">
    <location>
        <begin position="132"/>
        <end position="214"/>
    </location>
</feature>
<evidence type="ECO:0000256" key="3">
    <source>
        <dbReference type="ARBA" id="ARBA00022723"/>
    </source>
</evidence>
<feature type="binding site" evidence="9">
    <location>
        <position position="205"/>
    </location>
    <ligand>
        <name>Zn(2+)</name>
        <dbReference type="ChEBI" id="CHEBI:29105"/>
        <label>1</label>
    </ligand>
</feature>
<dbReference type="Gene3D" id="2.60.260.20">
    <property type="entry name" value="Urease metallochaperone UreE, N-terminal domain"/>
    <property type="match status" value="2"/>
</dbReference>
<dbReference type="GO" id="GO:0006260">
    <property type="term" value="P:DNA replication"/>
    <property type="evidence" value="ECO:0007669"/>
    <property type="project" value="UniProtKB-KW"/>
</dbReference>
<dbReference type="PANTHER" id="PTHR43096:SF48">
    <property type="entry name" value="CHAPERONE PROTEIN DNAJ"/>
    <property type="match status" value="1"/>
</dbReference>
<dbReference type="HAMAP" id="MF_01152">
    <property type="entry name" value="DnaJ"/>
    <property type="match status" value="1"/>
</dbReference>
<comment type="domain">
    <text evidence="9">The J domain is necessary and sufficient to stimulate DnaK ATPase activity. Zinc center 1 plays an important role in the autonomous, DnaK-independent chaperone activity of DnaJ. Zinc center 2 is essential for interaction with DnaK and for DnaJ activity.</text>
</comment>
<dbReference type="InterPro" id="IPR018253">
    <property type="entry name" value="DnaJ_domain_CS"/>
</dbReference>
<feature type="binding site" evidence="9">
    <location>
        <position position="191"/>
    </location>
    <ligand>
        <name>Zn(2+)</name>
        <dbReference type="ChEBI" id="CHEBI:29105"/>
        <label>2</label>
    </ligand>
</feature>
<feature type="binding site" evidence="9">
    <location>
        <position position="188"/>
    </location>
    <ligand>
        <name>Zn(2+)</name>
        <dbReference type="ChEBI" id="CHEBI:29105"/>
        <label>2</label>
    </ligand>
</feature>
<dbReference type="Gene3D" id="1.10.287.110">
    <property type="entry name" value="DnaJ domain"/>
    <property type="match status" value="1"/>
</dbReference>
<evidence type="ECO:0000256" key="2">
    <source>
        <dbReference type="ARBA" id="ARBA00022705"/>
    </source>
</evidence>
<evidence type="ECO:0000256" key="10">
    <source>
        <dbReference type="PROSITE-ProRule" id="PRU00546"/>
    </source>
</evidence>
<dbReference type="CDD" id="cd10747">
    <property type="entry name" value="DnaJ_C"/>
    <property type="match status" value="1"/>
</dbReference>
<reference evidence="13" key="1">
    <citation type="submission" date="2020-02" db="EMBL/GenBank/DDBJ databases">
        <authorList>
            <person name="Meier V. D."/>
        </authorList>
    </citation>
    <scope>NUCLEOTIDE SEQUENCE</scope>
    <source>
        <strain evidence="13">AVDCRST_MAG73</strain>
    </source>
</reference>
<dbReference type="InterPro" id="IPR001623">
    <property type="entry name" value="DnaJ_domain"/>
</dbReference>
<dbReference type="InterPro" id="IPR012724">
    <property type="entry name" value="DnaJ"/>
</dbReference>
<dbReference type="SUPFAM" id="SSF49493">
    <property type="entry name" value="HSP40/DnaJ peptide-binding domain"/>
    <property type="match status" value="2"/>
</dbReference>
<dbReference type="InterPro" id="IPR001305">
    <property type="entry name" value="HSP_DnaJ_Cys-rich_dom"/>
</dbReference>
<evidence type="ECO:0000256" key="5">
    <source>
        <dbReference type="ARBA" id="ARBA00022771"/>
    </source>
</evidence>
<evidence type="ECO:0000256" key="6">
    <source>
        <dbReference type="ARBA" id="ARBA00022833"/>
    </source>
</evidence>
<protein>
    <recommendedName>
        <fullName evidence="9">Chaperone protein DnaJ</fullName>
    </recommendedName>
</protein>
<feature type="zinc finger region" description="CR-type" evidence="10">
    <location>
        <begin position="132"/>
        <end position="214"/>
    </location>
</feature>
<dbReference type="InterPro" id="IPR008971">
    <property type="entry name" value="HSP40/DnaJ_pept-bd"/>
</dbReference>
<dbReference type="Pfam" id="PF00684">
    <property type="entry name" value="DnaJ_CXXCXGXG"/>
    <property type="match status" value="1"/>
</dbReference>
<accession>A0A6J4UKV2</accession>
<dbReference type="SUPFAM" id="SSF57938">
    <property type="entry name" value="DnaJ/Hsp40 cysteine-rich domain"/>
    <property type="match status" value="1"/>
</dbReference>
<keyword evidence="4 9" id="KW-0677">Repeat</keyword>
<dbReference type="PANTHER" id="PTHR43096">
    <property type="entry name" value="DNAJ HOMOLOG 1, MITOCHONDRIAL-RELATED"/>
    <property type="match status" value="1"/>
</dbReference>
<comment type="cofactor">
    <cofactor evidence="9">
        <name>Zn(2+)</name>
        <dbReference type="ChEBI" id="CHEBI:29105"/>
    </cofactor>
    <text evidence="9">Binds 2 Zn(2+) ions per monomer.</text>
</comment>